<comment type="caution">
    <text evidence="2">The sequence shown here is derived from an EMBL/GenBank/DDBJ whole genome shotgun (WGS) entry which is preliminary data.</text>
</comment>
<sequence>MGGGAVTAERGNVQLGEVIVGEGCSMNHLEGASGGKAVEQSPPISLENSHHPIVMKVKGGGSSGNNGGGAEGDKTVLDGMGAEEEEEDMVEYEVQVNRAFKS</sequence>
<dbReference type="AlphaFoldDB" id="A0A8K0HTI1"/>
<feature type="compositionally biased region" description="Gly residues" evidence="1">
    <location>
        <begin position="58"/>
        <end position="70"/>
    </location>
</feature>
<keyword evidence="3" id="KW-1185">Reference proteome</keyword>
<evidence type="ECO:0000313" key="3">
    <source>
        <dbReference type="Proteomes" id="UP000797356"/>
    </source>
</evidence>
<name>A0A8K0HTI1_COCNU</name>
<dbReference type="EMBL" id="CM017872">
    <property type="protein sequence ID" value="KAG1326356.1"/>
    <property type="molecule type" value="Genomic_DNA"/>
</dbReference>
<evidence type="ECO:0000313" key="2">
    <source>
        <dbReference type="EMBL" id="KAG1326356.1"/>
    </source>
</evidence>
<evidence type="ECO:0000256" key="1">
    <source>
        <dbReference type="SAM" id="MobiDB-lite"/>
    </source>
</evidence>
<feature type="region of interest" description="Disordered" evidence="1">
    <location>
        <begin position="54"/>
        <end position="76"/>
    </location>
</feature>
<reference evidence="2" key="2">
    <citation type="submission" date="2019-07" db="EMBL/GenBank/DDBJ databases">
        <authorList>
            <person name="Yang Y."/>
            <person name="Bocs S."/>
            <person name="Baudouin L."/>
        </authorList>
    </citation>
    <scope>NUCLEOTIDE SEQUENCE</scope>
    <source>
        <tissue evidence="2">Spear leaf of Hainan Tall coconut</tissue>
    </source>
</reference>
<gene>
    <name evidence="2" type="ORF">COCNU_01G002900</name>
</gene>
<accession>A0A8K0HTI1</accession>
<organism evidence="2 3">
    <name type="scientific">Cocos nucifera</name>
    <name type="common">Coconut palm</name>
    <dbReference type="NCBI Taxonomy" id="13894"/>
    <lineage>
        <taxon>Eukaryota</taxon>
        <taxon>Viridiplantae</taxon>
        <taxon>Streptophyta</taxon>
        <taxon>Embryophyta</taxon>
        <taxon>Tracheophyta</taxon>
        <taxon>Spermatophyta</taxon>
        <taxon>Magnoliopsida</taxon>
        <taxon>Liliopsida</taxon>
        <taxon>Arecaceae</taxon>
        <taxon>Arecoideae</taxon>
        <taxon>Cocoseae</taxon>
        <taxon>Attaleinae</taxon>
        <taxon>Cocos</taxon>
    </lineage>
</organism>
<proteinExistence type="predicted"/>
<reference evidence="2" key="1">
    <citation type="journal article" date="2017" name="Gigascience">
        <title>The genome draft of coconut (Cocos nucifera).</title>
        <authorList>
            <person name="Xiao Y."/>
            <person name="Xu P."/>
            <person name="Fan H."/>
            <person name="Baudouin L."/>
            <person name="Xia W."/>
            <person name="Bocs S."/>
            <person name="Xu J."/>
            <person name="Li Q."/>
            <person name="Guo A."/>
            <person name="Zhou L."/>
            <person name="Li J."/>
            <person name="Wu Y."/>
            <person name="Ma Z."/>
            <person name="Armero A."/>
            <person name="Issali A.E."/>
            <person name="Liu N."/>
            <person name="Peng M."/>
            <person name="Yang Y."/>
        </authorList>
    </citation>
    <scope>NUCLEOTIDE SEQUENCE</scope>
    <source>
        <tissue evidence="2">Spear leaf of Hainan Tall coconut</tissue>
    </source>
</reference>
<dbReference type="Proteomes" id="UP000797356">
    <property type="component" value="Chromosome 1"/>
</dbReference>
<protein>
    <submittedName>
        <fullName evidence="2">Uncharacterized protein</fullName>
    </submittedName>
</protein>